<evidence type="ECO:0000313" key="3">
    <source>
        <dbReference type="Proteomes" id="UP001221898"/>
    </source>
</evidence>
<accession>A0AAD7RNT6</accession>
<organism evidence="2 3">
    <name type="scientific">Aldrovandia affinis</name>
    <dbReference type="NCBI Taxonomy" id="143900"/>
    <lineage>
        <taxon>Eukaryota</taxon>
        <taxon>Metazoa</taxon>
        <taxon>Chordata</taxon>
        <taxon>Craniata</taxon>
        <taxon>Vertebrata</taxon>
        <taxon>Euteleostomi</taxon>
        <taxon>Actinopterygii</taxon>
        <taxon>Neopterygii</taxon>
        <taxon>Teleostei</taxon>
        <taxon>Notacanthiformes</taxon>
        <taxon>Halosauridae</taxon>
        <taxon>Aldrovandia</taxon>
    </lineage>
</organism>
<sequence length="69" mass="7598">MAKLYLGGSRRAGRPNINYQSKREASSPTEESQQVSISGPRSTVSLEEEQDEWGRLGRSPTARAVLPSH</sequence>
<name>A0AAD7RNT6_9TELE</name>
<feature type="compositionally biased region" description="Polar residues" evidence="1">
    <location>
        <begin position="26"/>
        <end position="45"/>
    </location>
</feature>
<protein>
    <submittedName>
        <fullName evidence="2">Uncharacterized protein</fullName>
    </submittedName>
</protein>
<feature type="region of interest" description="Disordered" evidence="1">
    <location>
        <begin position="1"/>
        <end position="69"/>
    </location>
</feature>
<evidence type="ECO:0000256" key="1">
    <source>
        <dbReference type="SAM" id="MobiDB-lite"/>
    </source>
</evidence>
<dbReference type="EMBL" id="JAINUG010000207">
    <property type="protein sequence ID" value="KAJ8387698.1"/>
    <property type="molecule type" value="Genomic_DNA"/>
</dbReference>
<comment type="caution">
    <text evidence="2">The sequence shown here is derived from an EMBL/GenBank/DDBJ whole genome shotgun (WGS) entry which is preliminary data.</text>
</comment>
<reference evidence="2" key="1">
    <citation type="journal article" date="2023" name="Science">
        <title>Genome structures resolve the early diversification of teleost fishes.</title>
        <authorList>
            <person name="Parey E."/>
            <person name="Louis A."/>
            <person name="Montfort J."/>
            <person name="Bouchez O."/>
            <person name="Roques C."/>
            <person name="Iampietro C."/>
            <person name="Lluch J."/>
            <person name="Castinel A."/>
            <person name="Donnadieu C."/>
            <person name="Desvignes T."/>
            <person name="Floi Bucao C."/>
            <person name="Jouanno E."/>
            <person name="Wen M."/>
            <person name="Mejri S."/>
            <person name="Dirks R."/>
            <person name="Jansen H."/>
            <person name="Henkel C."/>
            <person name="Chen W.J."/>
            <person name="Zahm M."/>
            <person name="Cabau C."/>
            <person name="Klopp C."/>
            <person name="Thompson A.W."/>
            <person name="Robinson-Rechavi M."/>
            <person name="Braasch I."/>
            <person name="Lecointre G."/>
            <person name="Bobe J."/>
            <person name="Postlethwait J.H."/>
            <person name="Berthelot C."/>
            <person name="Roest Crollius H."/>
            <person name="Guiguen Y."/>
        </authorList>
    </citation>
    <scope>NUCLEOTIDE SEQUENCE</scope>
    <source>
        <strain evidence="2">NC1722</strain>
    </source>
</reference>
<evidence type="ECO:0000313" key="2">
    <source>
        <dbReference type="EMBL" id="KAJ8387698.1"/>
    </source>
</evidence>
<dbReference type="AlphaFoldDB" id="A0AAD7RNT6"/>
<dbReference type="Proteomes" id="UP001221898">
    <property type="component" value="Unassembled WGS sequence"/>
</dbReference>
<keyword evidence="3" id="KW-1185">Reference proteome</keyword>
<proteinExistence type="predicted"/>
<gene>
    <name evidence="2" type="ORF">AAFF_G00151290</name>
</gene>